<dbReference type="EMBL" id="CAJNXB010001223">
    <property type="protein sequence ID" value="CAF3146688.1"/>
    <property type="molecule type" value="Genomic_DNA"/>
</dbReference>
<keyword evidence="7" id="KW-1185">Reference proteome</keyword>
<keyword evidence="1" id="KW-0472">Membrane</keyword>
<protein>
    <submittedName>
        <fullName evidence="3">Uncharacterized protein</fullName>
    </submittedName>
</protein>
<dbReference type="Proteomes" id="UP000663825">
    <property type="component" value="Unassembled WGS sequence"/>
</dbReference>
<dbReference type="EMBL" id="CAJOBP010000010">
    <property type="protein sequence ID" value="CAF4099881.1"/>
    <property type="molecule type" value="Genomic_DNA"/>
</dbReference>
<organism evidence="3 6">
    <name type="scientific">Rotaria socialis</name>
    <dbReference type="NCBI Taxonomy" id="392032"/>
    <lineage>
        <taxon>Eukaryota</taxon>
        <taxon>Metazoa</taxon>
        <taxon>Spiralia</taxon>
        <taxon>Gnathifera</taxon>
        <taxon>Rotifera</taxon>
        <taxon>Eurotatoria</taxon>
        <taxon>Bdelloidea</taxon>
        <taxon>Philodinida</taxon>
        <taxon>Philodinidae</taxon>
        <taxon>Rotaria</taxon>
    </lineage>
</organism>
<dbReference type="EMBL" id="CAJNYT010000702">
    <property type="protein sequence ID" value="CAF3365038.1"/>
    <property type="molecule type" value="Genomic_DNA"/>
</dbReference>
<evidence type="ECO:0000313" key="3">
    <source>
        <dbReference type="EMBL" id="CAF3365038.1"/>
    </source>
</evidence>
<dbReference type="OrthoDB" id="93990at2759"/>
<dbReference type="AlphaFoldDB" id="A0A817XAP2"/>
<reference evidence="3" key="1">
    <citation type="submission" date="2021-02" db="EMBL/GenBank/DDBJ databases">
        <authorList>
            <person name="Nowell W R."/>
        </authorList>
    </citation>
    <scope>NUCLEOTIDE SEQUENCE</scope>
</reference>
<evidence type="ECO:0000313" key="5">
    <source>
        <dbReference type="EMBL" id="CAF4559123.1"/>
    </source>
</evidence>
<keyword evidence="1" id="KW-1133">Transmembrane helix</keyword>
<sequence length="96" mass="11076">MFELELDSCSFSMEVKFLVATFYFHFLAFIFLTYEMVSANLPRSNNSIEGWHNAFAKRVSIAHPTTTKLTGKIRREQSKFEVDIAQIRQGQGPKPK</sequence>
<evidence type="ECO:0000256" key="1">
    <source>
        <dbReference type="SAM" id="Phobius"/>
    </source>
</evidence>
<proteinExistence type="predicted"/>
<evidence type="ECO:0000313" key="4">
    <source>
        <dbReference type="EMBL" id="CAF4099881.1"/>
    </source>
</evidence>
<evidence type="ECO:0000313" key="2">
    <source>
        <dbReference type="EMBL" id="CAF3146688.1"/>
    </source>
</evidence>
<evidence type="ECO:0000313" key="7">
    <source>
        <dbReference type="Proteomes" id="UP000663873"/>
    </source>
</evidence>
<dbReference type="Proteomes" id="UP000663872">
    <property type="component" value="Unassembled WGS sequence"/>
</dbReference>
<keyword evidence="1" id="KW-0812">Transmembrane</keyword>
<dbReference type="Proteomes" id="UP000663848">
    <property type="component" value="Unassembled WGS sequence"/>
</dbReference>
<evidence type="ECO:0000313" key="6">
    <source>
        <dbReference type="Proteomes" id="UP000663872"/>
    </source>
</evidence>
<accession>A0A817XAP2</accession>
<dbReference type="EMBL" id="CAJOBR010000909">
    <property type="protein sequence ID" value="CAF4559123.1"/>
    <property type="molecule type" value="Genomic_DNA"/>
</dbReference>
<feature type="transmembrane region" description="Helical" evidence="1">
    <location>
        <begin position="15"/>
        <end position="34"/>
    </location>
</feature>
<gene>
    <name evidence="3" type="ORF">GRG538_LOCUS6792</name>
    <name evidence="5" type="ORF">QYT958_LOCUS8862</name>
    <name evidence="2" type="ORF">TIS948_LOCUS9471</name>
    <name evidence="4" type="ORF">UJA718_LOCUS221</name>
</gene>
<dbReference type="Proteomes" id="UP000663873">
    <property type="component" value="Unassembled WGS sequence"/>
</dbReference>
<name>A0A817XAP2_9BILA</name>
<comment type="caution">
    <text evidence="3">The sequence shown here is derived from an EMBL/GenBank/DDBJ whole genome shotgun (WGS) entry which is preliminary data.</text>
</comment>